<evidence type="ECO:0000256" key="3">
    <source>
        <dbReference type="ARBA" id="ARBA00019010"/>
    </source>
</evidence>
<evidence type="ECO:0000256" key="5">
    <source>
        <dbReference type="ARBA" id="ARBA00022694"/>
    </source>
</evidence>
<keyword evidence="6" id="KW-0479">Metal-binding</keyword>
<keyword evidence="7" id="KW-0547">Nucleotide-binding</keyword>
<gene>
    <name evidence="11" type="primary">tsaE_38</name>
    <name evidence="11" type="ORF">SDC9_185555</name>
</gene>
<keyword evidence="9" id="KW-0460">Magnesium</keyword>
<comment type="caution">
    <text evidence="11">The sequence shown here is derived from an EMBL/GenBank/DDBJ whole genome shotgun (WGS) entry which is preliminary data.</text>
</comment>
<dbReference type="PANTHER" id="PTHR33540">
    <property type="entry name" value="TRNA THREONYLCARBAMOYLADENOSINE BIOSYNTHESIS PROTEIN TSAE"/>
    <property type="match status" value="1"/>
</dbReference>
<evidence type="ECO:0000256" key="6">
    <source>
        <dbReference type="ARBA" id="ARBA00022723"/>
    </source>
</evidence>
<dbReference type="GO" id="GO:0002949">
    <property type="term" value="P:tRNA threonylcarbamoyladenosine modification"/>
    <property type="evidence" value="ECO:0007669"/>
    <property type="project" value="InterPro"/>
</dbReference>
<keyword evidence="5" id="KW-0819">tRNA processing</keyword>
<evidence type="ECO:0000256" key="8">
    <source>
        <dbReference type="ARBA" id="ARBA00022840"/>
    </source>
</evidence>
<dbReference type="InterPro" id="IPR027417">
    <property type="entry name" value="P-loop_NTPase"/>
</dbReference>
<sequence>MKIAYEIGRAAKPGDIYCLNGDLGSGKTVFAKGFAKGLDIPDEVTSPTFAIVNEYKGRLPLYHFDVYRISSPEEMEDTGYEEYFFGAGVCLIEWAHLIEPVIPQEAVWITIKKDIYNDNTREIEIEKR</sequence>
<evidence type="ECO:0000256" key="9">
    <source>
        <dbReference type="ARBA" id="ARBA00022842"/>
    </source>
</evidence>
<keyword evidence="4" id="KW-0963">Cytoplasm</keyword>
<dbReference type="GO" id="GO:0046872">
    <property type="term" value="F:metal ion binding"/>
    <property type="evidence" value="ECO:0007669"/>
    <property type="project" value="UniProtKB-KW"/>
</dbReference>
<reference evidence="11" key="1">
    <citation type="submission" date="2019-08" db="EMBL/GenBank/DDBJ databases">
        <authorList>
            <person name="Kucharzyk K."/>
            <person name="Murdoch R.W."/>
            <person name="Higgins S."/>
            <person name="Loffler F."/>
        </authorList>
    </citation>
    <scope>NUCLEOTIDE SEQUENCE</scope>
</reference>
<dbReference type="Gene3D" id="3.40.50.300">
    <property type="entry name" value="P-loop containing nucleotide triphosphate hydrolases"/>
    <property type="match status" value="1"/>
</dbReference>
<accession>A0A645HI13</accession>
<comment type="subcellular location">
    <subcellularLocation>
        <location evidence="1">Cytoplasm</location>
    </subcellularLocation>
</comment>
<evidence type="ECO:0000256" key="2">
    <source>
        <dbReference type="ARBA" id="ARBA00007599"/>
    </source>
</evidence>
<dbReference type="PANTHER" id="PTHR33540:SF2">
    <property type="entry name" value="TRNA THREONYLCARBAMOYLADENOSINE BIOSYNTHESIS PROTEIN TSAE"/>
    <property type="match status" value="1"/>
</dbReference>
<dbReference type="NCBIfam" id="TIGR00150">
    <property type="entry name" value="T6A_YjeE"/>
    <property type="match status" value="1"/>
</dbReference>
<dbReference type="GO" id="GO:0005524">
    <property type="term" value="F:ATP binding"/>
    <property type="evidence" value="ECO:0007669"/>
    <property type="project" value="UniProtKB-KW"/>
</dbReference>
<evidence type="ECO:0000256" key="4">
    <source>
        <dbReference type="ARBA" id="ARBA00022490"/>
    </source>
</evidence>
<evidence type="ECO:0000313" key="11">
    <source>
        <dbReference type="EMBL" id="MPN38032.1"/>
    </source>
</evidence>
<evidence type="ECO:0000256" key="7">
    <source>
        <dbReference type="ARBA" id="ARBA00022741"/>
    </source>
</evidence>
<dbReference type="AlphaFoldDB" id="A0A645HI13"/>
<protein>
    <recommendedName>
        <fullName evidence="3">tRNA threonylcarbamoyladenosine biosynthesis protein TsaE</fullName>
    </recommendedName>
    <alternativeName>
        <fullName evidence="10">t(6)A37 threonylcarbamoyladenosine biosynthesis protein TsaE</fullName>
    </alternativeName>
</protein>
<organism evidence="11">
    <name type="scientific">bioreactor metagenome</name>
    <dbReference type="NCBI Taxonomy" id="1076179"/>
    <lineage>
        <taxon>unclassified sequences</taxon>
        <taxon>metagenomes</taxon>
        <taxon>ecological metagenomes</taxon>
    </lineage>
</organism>
<keyword evidence="8" id="KW-0067">ATP-binding</keyword>
<dbReference type="GO" id="GO:0005737">
    <property type="term" value="C:cytoplasm"/>
    <property type="evidence" value="ECO:0007669"/>
    <property type="project" value="UniProtKB-SubCell"/>
</dbReference>
<dbReference type="EMBL" id="VSSQ01093019">
    <property type="protein sequence ID" value="MPN38032.1"/>
    <property type="molecule type" value="Genomic_DNA"/>
</dbReference>
<evidence type="ECO:0000256" key="1">
    <source>
        <dbReference type="ARBA" id="ARBA00004496"/>
    </source>
</evidence>
<comment type="similarity">
    <text evidence="2">Belongs to the TsaE family.</text>
</comment>
<dbReference type="Pfam" id="PF02367">
    <property type="entry name" value="TsaE"/>
    <property type="match status" value="1"/>
</dbReference>
<dbReference type="InterPro" id="IPR003442">
    <property type="entry name" value="T6A_TsaE"/>
</dbReference>
<evidence type="ECO:0000256" key="10">
    <source>
        <dbReference type="ARBA" id="ARBA00032441"/>
    </source>
</evidence>
<proteinExistence type="inferred from homology"/>
<dbReference type="SUPFAM" id="SSF52540">
    <property type="entry name" value="P-loop containing nucleoside triphosphate hydrolases"/>
    <property type="match status" value="1"/>
</dbReference>
<name>A0A645HI13_9ZZZZ</name>